<feature type="region of interest" description="Disordered" evidence="1">
    <location>
        <begin position="412"/>
        <end position="472"/>
    </location>
</feature>
<sequence>MGLSTHVLDTMHGGPAAAWGRALHHRRRSRHAGEAIHAEFGRPQRRAALRQQLAEGRHLPPGFPHVAGYLKGPGRQVPGPNFPNKVSLDFGVAPPPPALPRAAAREPVELLHLPRLLSRASVALLLAFGQGVELEASALVPQPVSVQVTEPRRVAGGKGDAFSTVRSISAITSGACLGARSQCIERTLPPASMFTSSVPHRIQHRRQLSLVDARAVGVVDMARGIAAIGARGRSAGRGRHRPGPDIGAGPAQLAGNRPGGTAPPSHRAETTEAASARRRGVSWRFMAGFFKPESSRARQPKVSMTMSGAVDQLLAPPAPRRRGAGARRVHAGLGAARGRNLDGRVGRRPHRHHRRRAAGVPGDQGSARAAGPGRASLSTASSAIHLGPAWGSAAAGDVPLLRAHHRRRCAEAAAGSGRAARARGPLRRRARGRGARPAAFDAAVLGALDRQPRRRLPPTNSPCRSTPSTPSRHAEDLDIVIACLKRLRERNDLPYVGLIGSKTKWATFSHRLEARGFTADELARITCPIGVPGHHGQGAGGHRRGGGGTVVAIAG</sequence>
<dbReference type="Gene3D" id="3.40.50.720">
    <property type="entry name" value="NAD(P)-binding Rossmann-like Domain"/>
    <property type="match status" value="1"/>
</dbReference>
<accession>A0AAD4QWE3</accession>
<protein>
    <submittedName>
        <fullName evidence="3">XdhC rossmann domain-containing protein</fullName>
    </submittedName>
</protein>
<feature type="region of interest" description="Disordered" evidence="1">
    <location>
        <begin position="231"/>
        <end position="277"/>
    </location>
</feature>
<evidence type="ECO:0000259" key="2">
    <source>
        <dbReference type="Pfam" id="PF13478"/>
    </source>
</evidence>
<gene>
    <name evidence="3" type="ORF">DdX_20202</name>
</gene>
<feature type="compositionally biased region" description="Low complexity" evidence="1">
    <location>
        <begin position="457"/>
        <end position="471"/>
    </location>
</feature>
<reference evidence="3" key="1">
    <citation type="submission" date="2022-01" db="EMBL/GenBank/DDBJ databases">
        <title>Genome Sequence Resource for Two Populations of Ditylenchus destructor, the Migratory Endoparasitic Phytonematode.</title>
        <authorList>
            <person name="Zhang H."/>
            <person name="Lin R."/>
            <person name="Xie B."/>
        </authorList>
    </citation>
    <scope>NUCLEOTIDE SEQUENCE</scope>
    <source>
        <strain evidence="3">BazhouSP</strain>
    </source>
</reference>
<feature type="compositionally biased region" description="Basic residues" evidence="1">
    <location>
        <begin position="346"/>
        <end position="357"/>
    </location>
</feature>
<feature type="domain" description="XdhC Rossmann" evidence="2">
    <location>
        <begin position="472"/>
        <end position="532"/>
    </location>
</feature>
<dbReference type="Proteomes" id="UP001201812">
    <property type="component" value="Unassembled WGS sequence"/>
</dbReference>
<feature type="compositionally biased region" description="Low complexity" evidence="1">
    <location>
        <begin position="358"/>
        <end position="376"/>
    </location>
</feature>
<feature type="compositionally biased region" description="Basic residues" evidence="1">
    <location>
        <begin position="420"/>
        <end position="434"/>
    </location>
</feature>
<evidence type="ECO:0000256" key="1">
    <source>
        <dbReference type="SAM" id="MobiDB-lite"/>
    </source>
</evidence>
<dbReference type="AlphaFoldDB" id="A0AAD4QWE3"/>
<feature type="region of interest" description="Disordered" evidence="1">
    <location>
        <begin position="331"/>
        <end position="376"/>
    </location>
</feature>
<dbReference type="Pfam" id="PF13478">
    <property type="entry name" value="XdhC_C"/>
    <property type="match status" value="1"/>
</dbReference>
<keyword evidence="4" id="KW-1185">Reference proteome</keyword>
<comment type="caution">
    <text evidence="3">The sequence shown here is derived from an EMBL/GenBank/DDBJ whole genome shotgun (WGS) entry which is preliminary data.</text>
</comment>
<organism evidence="3 4">
    <name type="scientific">Ditylenchus destructor</name>
    <dbReference type="NCBI Taxonomy" id="166010"/>
    <lineage>
        <taxon>Eukaryota</taxon>
        <taxon>Metazoa</taxon>
        <taxon>Ecdysozoa</taxon>
        <taxon>Nematoda</taxon>
        <taxon>Chromadorea</taxon>
        <taxon>Rhabditida</taxon>
        <taxon>Tylenchina</taxon>
        <taxon>Tylenchomorpha</taxon>
        <taxon>Sphaerularioidea</taxon>
        <taxon>Anguinidae</taxon>
        <taxon>Anguininae</taxon>
        <taxon>Ditylenchus</taxon>
    </lineage>
</organism>
<name>A0AAD4QWE3_9BILA</name>
<proteinExistence type="predicted"/>
<evidence type="ECO:0000313" key="3">
    <source>
        <dbReference type="EMBL" id="KAI1694256.1"/>
    </source>
</evidence>
<dbReference type="EMBL" id="JAKKPZ010000531">
    <property type="protein sequence ID" value="KAI1694256.1"/>
    <property type="molecule type" value="Genomic_DNA"/>
</dbReference>
<evidence type="ECO:0000313" key="4">
    <source>
        <dbReference type="Proteomes" id="UP001201812"/>
    </source>
</evidence>
<dbReference type="InterPro" id="IPR027051">
    <property type="entry name" value="XdhC_Rossmann_dom"/>
</dbReference>